<dbReference type="PANTHER" id="PTHR10174:SF230">
    <property type="entry name" value="ALPHA-TOCOPHEROL TRANSFER PROTEIN-LIKE"/>
    <property type="match status" value="1"/>
</dbReference>
<reference evidence="3" key="1">
    <citation type="submission" date="2025-08" db="UniProtKB">
        <authorList>
            <consortium name="RefSeq"/>
        </authorList>
    </citation>
    <scope>IDENTIFICATION</scope>
    <source>
        <tissue evidence="3">Whole Larva</tissue>
    </source>
</reference>
<organism evidence="2 3">
    <name type="scientific">Nicrophorus vespilloides</name>
    <name type="common">Boreal carrion beetle</name>
    <dbReference type="NCBI Taxonomy" id="110193"/>
    <lineage>
        <taxon>Eukaryota</taxon>
        <taxon>Metazoa</taxon>
        <taxon>Ecdysozoa</taxon>
        <taxon>Arthropoda</taxon>
        <taxon>Hexapoda</taxon>
        <taxon>Insecta</taxon>
        <taxon>Pterygota</taxon>
        <taxon>Neoptera</taxon>
        <taxon>Endopterygota</taxon>
        <taxon>Coleoptera</taxon>
        <taxon>Polyphaga</taxon>
        <taxon>Staphyliniformia</taxon>
        <taxon>Silphidae</taxon>
        <taxon>Nicrophorinae</taxon>
        <taxon>Nicrophorus</taxon>
    </lineage>
</organism>
<dbReference type="GeneID" id="108568516"/>
<dbReference type="InterPro" id="IPR001251">
    <property type="entry name" value="CRAL-TRIO_dom"/>
</dbReference>
<gene>
    <name evidence="3" type="primary">LOC108568516</name>
</gene>
<evidence type="ECO:0000259" key="1">
    <source>
        <dbReference type="PROSITE" id="PS50191"/>
    </source>
</evidence>
<dbReference type="SUPFAM" id="SSF52087">
    <property type="entry name" value="CRAL/TRIO domain"/>
    <property type="match status" value="1"/>
</dbReference>
<sequence length="300" mass="34474">MNDQVEDILVKLGEDAEKTKNCLKLLEEWMQKTDYMPKNYDGRILLPYLRSCKYNLEKTKRKLENYFITKATLPDLFLNPNVNRDSVDKVESVINIGTTNSLTPDGFRISFVRFNSNRPVDYNFEDIARYLLFFVQLDHIKGIARLGDILVFDVINFVPGFIPMIFHNFLKPLIKLAEDGLPTNIETVLIINGSTVVAKIINTLKNFVKEKNKHRVHVHTSHTPLLDLFPSDMIPSNYEGTCGKSLEEMFDEIKTEINSHADYIKSQEEVRCSSIPKKYASVSLAGEEMVQGSFRKLEID</sequence>
<name>A0ABM1NEA5_NICVS</name>
<dbReference type="CDD" id="cd00170">
    <property type="entry name" value="SEC14"/>
    <property type="match status" value="1"/>
</dbReference>
<dbReference type="Gene3D" id="1.10.8.20">
    <property type="entry name" value="N-terminal domain of phosphatidylinositol transfer protein sec14p"/>
    <property type="match status" value="1"/>
</dbReference>
<dbReference type="InterPro" id="IPR036865">
    <property type="entry name" value="CRAL-TRIO_dom_sf"/>
</dbReference>
<dbReference type="Proteomes" id="UP000695000">
    <property type="component" value="Unplaced"/>
</dbReference>
<feature type="domain" description="CRAL-TRIO" evidence="1">
    <location>
        <begin position="83"/>
        <end position="246"/>
    </location>
</feature>
<dbReference type="InterPro" id="IPR036273">
    <property type="entry name" value="CRAL/TRIO_N_dom_sf"/>
</dbReference>
<keyword evidence="2" id="KW-1185">Reference proteome</keyword>
<accession>A0ABM1NEA5</accession>
<dbReference type="SUPFAM" id="SSF46938">
    <property type="entry name" value="CRAL/TRIO N-terminal domain"/>
    <property type="match status" value="1"/>
</dbReference>
<dbReference type="Pfam" id="PF00650">
    <property type="entry name" value="CRAL_TRIO"/>
    <property type="match status" value="1"/>
</dbReference>
<dbReference type="PROSITE" id="PS50191">
    <property type="entry name" value="CRAL_TRIO"/>
    <property type="match status" value="1"/>
</dbReference>
<proteinExistence type="predicted"/>
<evidence type="ECO:0000313" key="3">
    <source>
        <dbReference type="RefSeq" id="XP_017785155.1"/>
    </source>
</evidence>
<dbReference type="PANTHER" id="PTHR10174">
    <property type="entry name" value="ALPHA-TOCOPHEROL TRANSFER PROTEIN-RELATED"/>
    <property type="match status" value="1"/>
</dbReference>
<protein>
    <submittedName>
        <fullName evidence="3">Uncharacterized protein LOC108568516</fullName>
    </submittedName>
</protein>
<dbReference type="RefSeq" id="XP_017785155.1">
    <property type="nucleotide sequence ID" value="XM_017929666.1"/>
</dbReference>
<evidence type="ECO:0000313" key="2">
    <source>
        <dbReference type="Proteomes" id="UP000695000"/>
    </source>
</evidence>
<dbReference type="Gene3D" id="3.40.525.10">
    <property type="entry name" value="CRAL-TRIO lipid binding domain"/>
    <property type="match status" value="1"/>
</dbReference>